<organism evidence="2 3">
    <name type="scientific">Mesobacillus subterraneus</name>
    <dbReference type="NCBI Taxonomy" id="285983"/>
    <lineage>
        <taxon>Bacteria</taxon>
        <taxon>Bacillati</taxon>
        <taxon>Bacillota</taxon>
        <taxon>Bacilli</taxon>
        <taxon>Bacillales</taxon>
        <taxon>Bacillaceae</taxon>
        <taxon>Mesobacillus</taxon>
    </lineage>
</organism>
<dbReference type="OrthoDB" id="1683460at2"/>
<feature type="transmembrane region" description="Helical" evidence="1">
    <location>
        <begin position="100"/>
        <end position="118"/>
    </location>
</feature>
<protein>
    <submittedName>
        <fullName evidence="2">Uncharacterized protein</fullName>
    </submittedName>
</protein>
<proteinExistence type="predicted"/>
<evidence type="ECO:0000313" key="2">
    <source>
        <dbReference type="EMBL" id="RSD28511.1"/>
    </source>
</evidence>
<dbReference type="AlphaFoldDB" id="A0A427TVR2"/>
<feature type="transmembrane region" description="Helical" evidence="1">
    <location>
        <begin position="130"/>
        <end position="149"/>
    </location>
</feature>
<accession>A0A427TVR2</accession>
<reference evidence="3" key="1">
    <citation type="submission" date="2018-12" db="EMBL/GenBank/DDBJ databases">
        <title>Bacillus chawlae sp. nov., Bacillus glennii sp. nov., and Bacillus saganii sp. nov. Isolated from the Vehicle Assembly Building at Kennedy Space Center where the Viking Spacecraft were Assembled.</title>
        <authorList>
            <person name="Seuylemezian A."/>
            <person name="Vaishampayan P."/>
        </authorList>
    </citation>
    <scope>NUCLEOTIDE SEQUENCE [LARGE SCALE GENOMIC DNA]</scope>
    <source>
        <strain evidence="3">DSM 13966</strain>
    </source>
</reference>
<keyword evidence="1" id="KW-1133">Transmembrane helix</keyword>
<dbReference type="Proteomes" id="UP000279911">
    <property type="component" value="Unassembled WGS sequence"/>
</dbReference>
<dbReference type="NCBIfam" id="NF041644">
    <property type="entry name" value="CBO0543_fam"/>
    <property type="match status" value="1"/>
</dbReference>
<keyword evidence="1" id="KW-0472">Membrane</keyword>
<sequence>MNMERWILVGISLISILALVKLVPREKSRDAWVLFLFLQVITWPAGLFAVEMGWIEYPTQLLPEANTYNKTSFSFEFFLFPAVAIFFSLYYPAKASKVKTFFYYVGFAGFFTFWEVVLEKNTSLVKYDEWKWYWTLITVIVSLFINHTYYKWFRRRLIKVESI</sequence>
<dbReference type="EMBL" id="RSFW01000007">
    <property type="protein sequence ID" value="RSD28511.1"/>
    <property type="molecule type" value="Genomic_DNA"/>
</dbReference>
<feature type="transmembrane region" description="Helical" evidence="1">
    <location>
        <begin position="75"/>
        <end position="93"/>
    </location>
</feature>
<feature type="transmembrane region" description="Helical" evidence="1">
    <location>
        <begin position="6"/>
        <end position="24"/>
    </location>
</feature>
<gene>
    <name evidence="2" type="ORF">EJA10_05365</name>
</gene>
<keyword evidence="1" id="KW-0812">Transmembrane</keyword>
<evidence type="ECO:0000313" key="3">
    <source>
        <dbReference type="Proteomes" id="UP000279911"/>
    </source>
</evidence>
<comment type="caution">
    <text evidence="2">The sequence shown here is derived from an EMBL/GenBank/DDBJ whole genome shotgun (WGS) entry which is preliminary data.</text>
</comment>
<dbReference type="InterPro" id="IPR048147">
    <property type="entry name" value="CBO0543-like"/>
</dbReference>
<feature type="transmembrane region" description="Helical" evidence="1">
    <location>
        <begin position="31"/>
        <end position="55"/>
    </location>
</feature>
<evidence type="ECO:0000256" key="1">
    <source>
        <dbReference type="SAM" id="Phobius"/>
    </source>
</evidence>
<name>A0A427TVR2_9BACI</name>